<protein>
    <recommendedName>
        <fullName evidence="3">Thioredoxin</fullName>
    </recommendedName>
</protein>
<reference evidence="2" key="1">
    <citation type="journal article" date="2020" name="mSystems">
        <title>Genome- and Community-Level Interaction Insights into Carbon Utilization and Element Cycling Functions of Hydrothermarchaeota in Hydrothermal Sediment.</title>
        <authorList>
            <person name="Zhou Z."/>
            <person name="Liu Y."/>
            <person name="Xu W."/>
            <person name="Pan J."/>
            <person name="Luo Z.H."/>
            <person name="Li M."/>
        </authorList>
    </citation>
    <scope>NUCLEOTIDE SEQUENCE [LARGE SCALE GENOMIC DNA]</scope>
    <source>
        <strain evidence="2">SpSt-1116</strain>
    </source>
</reference>
<dbReference type="EMBL" id="DRZC01000076">
    <property type="protein sequence ID" value="HHQ80861.1"/>
    <property type="molecule type" value="Genomic_DNA"/>
</dbReference>
<evidence type="ECO:0000313" key="2">
    <source>
        <dbReference type="EMBL" id="HHQ80861.1"/>
    </source>
</evidence>
<dbReference type="Gene3D" id="3.40.30.10">
    <property type="entry name" value="Glutaredoxin"/>
    <property type="match status" value="1"/>
</dbReference>
<proteinExistence type="predicted"/>
<gene>
    <name evidence="2" type="ORF">ENM78_05380</name>
</gene>
<feature type="transmembrane region" description="Helical" evidence="1">
    <location>
        <begin position="6"/>
        <end position="30"/>
    </location>
</feature>
<evidence type="ECO:0000256" key="1">
    <source>
        <dbReference type="SAM" id="Phobius"/>
    </source>
</evidence>
<accession>A0A7J3ZL84</accession>
<dbReference type="SUPFAM" id="SSF52833">
    <property type="entry name" value="Thioredoxin-like"/>
    <property type="match status" value="1"/>
</dbReference>
<dbReference type="InterPro" id="IPR036249">
    <property type="entry name" value="Thioredoxin-like_sf"/>
</dbReference>
<dbReference type="CDD" id="cd02961">
    <property type="entry name" value="PDI_a_family"/>
    <property type="match status" value="1"/>
</dbReference>
<keyword evidence="1" id="KW-1133">Transmembrane helix</keyword>
<keyword evidence="1" id="KW-0472">Membrane</keyword>
<evidence type="ECO:0008006" key="3">
    <source>
        <dbReference type="Google" id="ProtNLM"/>
    </source>
</evidence>
<dbReference type="AlphaFoldDB" id="A0A7J3ZL84"/>
<name>A0A7J3ZL84_9CREN</name>
<organism evidence="2">
    <name type="scientific">Fervidicoccus fontis</name>
    <dbReference type="NCBI Taxonomy" id="683846"/>
    <lineage>
        <taxon>Archaea</taxon>
        <taxon>Thermoproteota</taxon>
        <taxon>Thermoprotei</taxon>
        <taxon>Fervidicoccales</taxon>
        <taxon>Fervidicoccaceae</taxon>
        <taxon>Fervidicoccus</taxon>
    </lineage>
</organism>
<keyword evidence="1" id="KW-0812">Transmembrane</keyword>
<sequence>MEVLRVRALVLAAGALLVIAILFGYIIALLSSVGGASYQINTEGVFIFENGKWKRVVLEGMPWIPADERVYIVYFRNLQCYHCQRLDPIWIQFVQKFRNKPDAVPVEIVCTWFEVVCRDPTAKASFSAYGIKVTPTLLVIYNKTIVNLHYGVLDSPEDIESLISEGMKNYYNQTGRTG</sequence>
<comment type="caution">
    <text evidence="2">The sequence shown here is derived from an EMBL/GenBank/DDBJ whole genome shotgun (WGS) entry which is preliminary data.</text>
</comment>